<evidence type="ECO:0000313" key="1">
    <source>
        <dbReference type="EMBL" id="KAK0651771.1"/>
    </source>
</evidence>
<gene>
    <name evidence="1" type="ORF">B0T16DRAFT_387142</name>
</gene>
<reference evidence="1" key="1">
    <citation type="submission" date="2023-06" db="EMBL/GenBank/DDBJ databases">
        <title>Genome-scale phylogeny and comparative genomics of the fungal order Sordariales.</title>
        <authorList>
            <consortium name="Lawrence Berkeley National Laboratory"/>
            <person name="Hensen N."/>
            <person name="Bonometti L."/>
            <person name="Westerberg I."/>
            <person name="Brannstrom I.O."/>
            <person name="Guillou S."/>
            <person name="Cros-Aarteil S."/>
            <person name="Calhoun S."/>
            <person name="Haridas S."/>
            <person name="Kuo A."/>
            <person name="Mondo S."/>
            <person name="Pangilinan J."/>
            <person name="Riley R."/>
            <person name="Labutti K."/>
            <person name="Andreopoulos B."/>
            <person name="Lipzen A."/>
            <person name="Chen C."/>
            <person name="Yanf M."/>
            <person name="Daum C."/>
            <person name="Ng V."/>
            <person name="Clum A."/>
            <person name="Steindorff A."/>
            <person name="Ohm R."/>
            <person name="Martin F."/>
            <person name="Silar P."/>
            <person name="Natvig D."/>
            <person name="Lalanne C."/>
            <person name="Gautier V."/>
            <person name="Ament-Velasquez S.L."/>
            <person name="Kruys A."/>
            <person name="Hutchinson M.I."/>
            <person name="Powell A.J."/>
            <person name="Barry K."/>
            <person name="Miller A.N."/>
            <person name="Grigoriev I.V."/>
            <person name="Debuchy R."/>
            <person name="Gladieux P."/>
            <person name="Thoren M.H."/>
            <person name="Johannesson H."/>
        </authorList>
    </citation>
    <scope>NUCLEOTIDE SEQUENCE</scope>
    <source>
        <strain evidence="1">SMH2532-1</strain>
    </source>
</reference>
<accession>A0AA40CU98</accession>
<dbReference type="AlphaFoldDB" id="A0AA40CU98"/>
<name>A0AA40CU98_9PEZI</name>
<dbReference type="EMBL" id="JAULSV010000002">
    <property type="protein sequence ID" value="KAK0651771.1"/>
    <property type="molecule type" value="Genomic_DNA"/>
</dbReference>
<evidence type="ECO:0000313" key="2">
    <source>
        <dbReference type="Proteomes" id="UP001174936"/>
    </source>
</evidence>
<comment type="caution">
    <text evidence="1">The sequence shown here is derived from an EMBL/GenBank/DDBJ whole genome shotgun (WGS) entry which is preliminary data.</text>
</comment>
<organism evidence="1 2">
    <name type="scientific">Cercophora newfieldiana</name>
    <dbReference type="NCBI Taxonomy" id="92897"/>
    <lineage>
        <taxon>Eukaryota</taxon>
        <taxon>Fungi</taxon>
        <taxon>Dikarya</taxon>
        <taxon>Ascomycota</taxon>
        <taxon>Pezizomycotina</taxon>
        <taxon>Sordariomycetes</taxon>
        <taxon>Sordariomycetidae</taxon>
        <taxon>Sordariales</taxon>
        <taxon>Lasiosphaeriaceae</taxon>
        <taxon>Cercophora</taxon>
    </lineage>
</organism>
<sequence length="767" mass="86022">MRMVTASPSRFARSFPIPSVHPRQHGTYLLSTRLRNTLSRASAFVLSRSPNRTATTSSIASSRPTANRLPTASDTLEQLPEQHVQLTSDNFEYGKWQALSSDLGKLQSEADVGAARLLVDDPDNLNDARLWLCILNYRLEKDGVAGAAAVMESLLSRGSLRTVKDGPSRAFWRALLNIAPSDNDMMENAWAYAEWLYDKHDVRWPEFYLSVMSAFLRNRQWQEGLVWHFRLAPKFGPSADAFVVLLKRFITDGNVKTQWLLRALYLASHHRLLYDEIIPFLSARGLGNVARSWRDVFVCCGDLPRSPASRQFIRYLLEYSPRTSLHESELEVAGLGKVEFPTSSELKHSVSLQDPINIYDLFNQAEAQSHTSRVPEKPYNDEYGAKYFASTWVSLDFAINSLFLLRVTSIGPLTLQALALREKRCQPLRQRLNQLEDGGINIGESSYSQALRHWVMTENDKMLKQLLRSDVHPSVFDDVKLERDVLRSAVSTGNQSPTELTMAIRLIVSADLARRVANELLLVSLRRKNNMVALGVLDIMTSGQLGPFESTVSAISSHIADSLSPSKGGEGVDARFYACIFSMLLHFRLAPSSSALRAVLSLLIRESRLKEVLFLASEVIDHYRQCQHSDTSAIRVHKIDVPRLAREEGGGEFQAIPSDLGPYNPWHPIQAIFNPSMKSRIVRRPLANLLDMGLGNASPLRFTDGIDLLAELRDRGIIVDPSKVRDDIIHALAENNAALVQFCPSHLRHTQSVVFSFTREYGSEVSG</sequence>
<keyword evidence="2" id="KW-1185">Reference proteome</keyword>
<protein>
    <submittedName>
        <fullName evidence="1">Uncharacterized protein</fullName>
    </submittedName>
</protein>
<dbReference type="Proteomes" id="UP001174936">
    <property type="component" value="Unassembled WGS sequence"/>
</dbReference>
<proteinExistence type="predicted"/>